<keyword evidence="2" id="KW-0677">Repeat</keyword>
<evidence type="ECO:0000313" key="6">
    <source>
        <dbReference type="Proteomes" id="UP001370490"/>
    </source>
</evidence>
<feature type="repeat" description="WD" evidence="3">
    <location>
        <begin position="294"/>
        <end position="335"/>
    </location>
</feature>
<dbReference type="InterPro" id="IPR015943">
    <property type="entry name" value="WD40/YVTN_repeat-like_dom_sf"/>
</dbReference>
<feature type="repeat" description="WD" evidence="3">
    <location>
        <begin position="340"/>
        <end position="369"/>
    </location>
</feature>
<evidence type="ECO:0000256" key="4">
    <source>
        <dbReference type="SAM" id="MobiDB-lite"/>
    </source>
</evidence>
<dbReference type="PRINTS" id="PR00320">
    <property type="entry name" value="GPROTEINBRPT"/>
</dbReference>
<sequence>MTVRSWLKTCSSGTCTLTANRDAATPHQRPKPPSFPHLHSDTASSTTSTSRETSSSSIQSNLSLQTLPSVPSLNLDSLNHLSLSISHLCLTSVSPPNPFHSHVTSLSISNHLLFAAIGHQVNVYDLTDFSLIDTFNSENPSSGSVKSIIFSKGRVFTAHQDCKTRVWQLTTPKRHRLVATLPTVNDRFRRFILPMNYVNVRRHKNRLWIQHNDAVSCLAAVNNGPICSVSWDKHIKIWNSKNLRCLESIKAHHDAVNAVVVSADGTIYTGSADRTIKVWTKPEGESRHSLLATLGRHKSAVNALTLSSDGSVLFSGACDRSILVWEREDSANYMVVTGALRGHNKAILSLINVCDLLFSGSADGTVRIWRCSVDGKYRCLSVLDGHQRPVKSLAGVMHGKSGSGGCEILVCSGSFDGEIKVWKVSVSDLKNSPDQDNILKWK</sequence>
<dbReference type="InterPro" id="IPR045182">
    <property type="entry name" value="JINGUBANG-like"/>
</dbReference>
<protein>
    <submittedName>
        <fullName evidence="5">WD40 repeat</fullName>
    </submittedName>
</protein>
<dbReference type="PANTHER" id="PTHR22844">
    <property type="entry name" value="F-BOX AND WD40 DOMAIN PROTEIN"/>
    <property type="match status" value="1"/>
</dbReference>
<evidence type="ECO:0000313" key="5">
    <source>
        <dbReference type="EMBL" id="KAK6930926.1"/>
    </source>
</evidence>
<dbReference type="InterPro" id="IPR001680">
    <property type="entry name" value="WD40_rpt"/>
</dbReference>
<dbReference type="PANTHER" id="PTHR22844:SF199">
    <property type="entry name" value="F21J9.19"/>
    <property type="match status" value="1"/>
</dbReference>
<dbReference type="InterPro" id="IPR020472">
    <property type="entry name" value="WD40_PAC1"/>
</dbReference>
<dbReference type="PROSITE" id="PS50082">
    <property type="entry name" value="WD_REPEATS_2"/>
    <property type="match status" value="3"/>
</dbReference>
<reference evidence="5 6" key="1">
    <citation type="submission" date="2023-12" db="EMBL/GenBank/DDBJ databases">
        <title>A high-quality genome assembly for Dillenia turbinata (Dilleniales).</title>
        <authorList>
            <person name="Chanderbali A."/>
        </authorList>
    </citation>
    <scope>NUCLEOTIDE SEQUENCE [LARGE SCALE GENOMIC DNA]</scope>
    <source>
        <strain evidence="5">LSX21</strain>
        <tissue evidence="5">Leaf</tissue>
    </source>
</reference>
<name>A0AAN8VJJ6_9MAGN</name>
<proteinExistence type="predicted"/>
<keyword evidence="6" id="KW-1185">Reference proteome</keyword>
<feature type="compositionally biased region" description="Low complexity" evidence="4">
    <location>
        <begin position="41"/>
        <end position="61"/>
    </location>
</feature>
<gene>
    <name evidence="5" type="ORF">RJ641_002719</name>
</gene>
<evidence type="ECO:0000256" key="2">
    <source>
        <dbReference type="ARBA" id="ARBA00022737"/>
    </source>
</evidence>
<dbReference type="InterPro" id="IPR036322">
    <property type="entry name" value="WD40_repeat_dom_sf"/>
</dbReference>
<accession>A0AAN8VJJ6</accession>
<dbReference type="Gene3D" id="2.130.10.10">
    <property type="entry name" value="YVTN repeat-like/Quinoprotein amine dehydrogenase"/>
    <property type="match status" value="3"/>
</dbReference>
<dbReference type="CDD" id="cd00200">
    <property type="entry name" value="WD40"/>
    <property type="match status" value="1"/>
</dbReference>
<organism evidence="5 6">
    <name type="scientific">Dillenia turbinata</name>
    <dbReference type="NCBI Taxonomy" id="194707"/>
    <lineage>
        <taxon>Eukaryota</taxon>
        <taxon>Viridiplantae</taxon>
        <taxon>Streptophyta</taxon>
        <taxon>Embryophyta</taxon>
        <taxon>Tracheophyta</taxon>
        <taxon>Spermatophyta</taxon>
        <taxon>Magnoliopsida</taxon>
        <taxon>eudicotyledons</taxon>
        <taxon>Gunneridae</taxon>
        <taxon>Pentapetalae</taxon>
        <taxon>Dilleniales</taxon>
        <taxon>Dilleniaceae</taxon>
        <taxon>Dillenia</taxon>
    </lineage>
</organism>
<feature type="region of interest" description="Disordered" evidence="4">
    <location>
        <begin position="21"/>
        <end position="61"/>
    </location>
</feature>
<keyword evidence="1 3" id="KW-0853">WD repeat</keyword>
<feature type="repeat" description="WD" evidence="3">
    <location>
        <begin position="249"/>
        <end position="289"/>
    </location>
</feature>
<dbReference type="SUPFAM" id="SSF50978">
    <property type="entry name" value="WD40 repeat-like"/>
    <property type="match status" value="1"/>
</dbReference>
<dbReference type="AlphaFoldDB" id="A0AAN8VJJ6"/>
<dbReference type="EMBL" id="JBAMMX010000011">
    <property type="protein sequence ID" value="KAK6930926.1"/>
    <property type="molecule type" value="Genomic_DNA"/>
</dbReference>
<dbReference type="FunFam" id="2.130.10.10:FF:000775">
    <property type="entry name" value="BnaA09g28200D protein"/>
    <property type="match status" value="1"/>
</dbReference>
<dbReference type="Proteomes" id="UP001370490">
    <property type="component" value="Unassembled WGS sequence"/>
</dbReference>
<dbReference type="Pfam" id="PF00400">
    <property type="entry name" value="WD40"/>
    <property type="match status" value="5"/>
</dbReference>
<dbReference type="PROSITE" id="PS50294">
    <property type="entry name" value="WD_REPEATS_REGION"/>
    <property type="match status" value="3"/>
</dbReference>
<dbReference type="SMART" id="SM00320">
    <property type="entry name" value="WD40"/>
    <property type="match status" value="7"/>
</dbReference>
<comment type="caution">
    <text evidence="5">The sequence shown here is derived from an EMBL/GenBank/DDBJ whole genome shotgun (WGS) entry which is preliminary data.</text>
</comment>
<evidence type="ECO:0000256" key="1">
    <source>
        <dbReference type="ARBA" id="ARBA00022574"/>
    </source>
</evidence>
<evidence type="ECO:0000256" key="3">
    <source>
        <dbReference type="PROSITE-ProRule" id="PRU00221"/>
    </source>
</evidence>